<evidence type="ECO:0000259" key="10">
    <source>
        <dbReference type="PROSITE" id="PS50881"/>
    </source>
</evidence>
<evidence type="ECO:0000313" key="11">
    <source>
        <dbReference type="EMBL" id="HGW29314.1"/>
    </source>
</evidence>
<dbReference type="GO" id="GO:0019843">
    <property type="term" value="F:rRNA binding"/>
    <property type="evidence" value="ECO:0007669"/>
    <property type="project" value="UniProtKB-KW"/>
</dbReference>
<dbReference type="PROSITE" id="PS50881">
    <property type="entry name" value="S5_DSRBD"/>
    <property type="match status" value="1"/>
</dbReference>
<keyword evidence="5 8" id="KW-0687">Ribonucleoprotein</keyword>
<dbReference type="InterPro" id="IPR020568">
    <property type="entry name" value="Ribosomal_Su5_D2-typ_SF"/>
</dbReference>
<dbReference type="InterPro" id="IPR014721">
    <property type="entry name" value="Ribsml_uS5_D2-typ_fold_subgr"/>
</dbReference>
<feature type="domain" description="S5 DRBM" evidence="10">
    <location>
        <begin position="11"/>
        <end position="74"/>
    </location>
</feature>
<dbReference type="InterPro" id="IPR000851">
    <property type="entry name" value="Ribosomal_uS5"/>
</dbReference>
<evidence type="ECO:0000256" key="6">
    <source>
        <dbReference type="ARBA" id="ARBA00035255"/>
    </source>
</evidence>
<dbReference type="InterPro" id="IPR005712">
    <property type="entry name" value="Ribosomal_uS5_bac-type"/>
</dbReference>
<comment type="caution">
    <text evidence="11">The sequence shown here is derived from an EMBL/GenBank/DDBJ whole genome shotgun (WGS) entry which is preliminary data.</text>
</comment>
<keyword evidence="3" id="KW-0694">RNA-binding</keyword>
<dbReference type="SUPFAM" id="SSF54211">
    <property type="entry name" value="Ribosomal protein S5 domain 2-like"/>
    <property type="match status" value="1"/>
</dbReference>
<dbReference type="AlphaFoldDB" id="A0A7C4XG22"/>
<accession>A0A7C4XG22</accession>
<dbReference type="Gene3D" id="3.30.230.10">
    <property type="match status" value="1"/>
</dbReference>
<evidence type="ECO:0000256" key="5">
    <source>
        <dbReference type="ARBA" id="ARBA00023274"/>
    </source>
</evidence>
<dbReference type="FunFam" id="3.30.230.10:FF:000002">
    <property type="entry name" value="30S ribosomal protein S5"/>
    <property type="match status" value="1"/>
</dbReference>
<proteinExistence type="inferred from homology"/>
<keyword evidence="2" id="KW-0699">rRNA-binding</keyword>
<protein>
    <recommendedName>
        <fullName evidence="6">Small ribosomal subunit protein uS5</fullName>
    </recommendedName>
    <alternativeName>
        <fullName evidence="7">30S ribosomal protein S5</fullName>
    </alternativeName>
</protein>
<dbReference type="Pfam" id="PF00333">
    <property type="entry name" value="Ribosomal_S5"/>
    <property type="match status" value="1"/>
</dbReference>
<comment type="similarity">
    <text evidence="1 9">Belongs to the universal ribosomal protein uS5 family.</text>
</comment>
<keyword evidence="4 8" id="KW-0689">Ribosomal protein</keyword>
<dbReference type="InterPro" id="IPR013810">
    <property type="entry name" value="Ribosomal_uS5_N"/>
</dbReference>
<dbReference type="Gene3D" id="3.30.160.20">
    <property type="match status" value="1"/>
</dbReference>
<gene>
    <name evidence="11" type="ORF">ENR63_00075</name>
</gene>
<dbReference type="GO" id="GO:0006412">
    <property type="term" value="P:translation"/>
    <property type="evidence" value="ECO:0007669"/>
    <property type="project" value="InterPro"/>
</dbReference>
<dbReference type="EMBL" id="DSRT01000006">
    <property type="protein sequence ID" value="HGW29314.1"/>
    <property type="molecule type" value="Genomic_DNA"/>
</dbReference>
<evidence type="ECO:0000256" key="9">
    <source>
        <dbReference type="RuleBase" id="RU003823"/>
    </source>
</evidence>
<evidence type="ECO:0000256" key="7">
    <source>
        <dbReference type="ARBA" id="ARBA00035519"/>
    </source>
</evidence>
<evidence type="ECO:0000256" key="2">
    <source>
        <dbReference type="ARBA" id="ARBA00022730"/>
    </source>
</evidence>
<dbReference type="SUPFAM" id="SSF54768">
    <property type="entry name" value="dsRNA-binding domain-like"/>
    <property type="match status" value="1"/>
</dbReference>
<dbReference type="PANTHER" id="PTHR48277">
    <property type="entry name" value="MITOCHONDRIAL RIBOSOMAL PROTEIN S5"/>
    <property type="match status" value="1"/>
</dbReference>
<sequence length="149" mass="15846">MRDYVKQPKEYDEKIIQLKRVSKKTKGGNKIGFTALVVVGNRKGKVGYGLGKAGTVSEAIQKALAKARDSLVEVKISGATIAHPIKKKFKSAEIYMKPAPTGSGIIAGGAVRDVLDLVGIKDISAKMLGSSNKEVNIHCALVALKALRS</sequence>
<dbReference type="PANTHER" id="PTHR48277:SF1">
    <property type="entry name" value="MITOCHONDRIAL RIBOSOMAL PROTEIN S5"/>
    <property type="match status" value="1"/>
</dbReference>
<dbReference type="GO" id="GO:0005737">
    <property type="term" value="C:cytoplasm"/>
    <property type="evidence" value="ECO:0007669"/>
    <property type="project" value="UniProtKB-ARBA"/>
</dbReference>
<reference evidence="11" key="1">
    <citation type="journal article" date="2020" name="mSystems">
        <title>Genome- and Community-Level Interaction Insights into Carbon Utilization and Element Cycling Functions of Hydrothermarchaeota in Hydrothermal Sediment.</title>
        <authorList>
            <person name="Zhou Z."/>
            <person name="Liu Y."/>
            <person name="Xu W."/>
            <person name="Pan J."/>
            <person name="Luo Z.H."/>
            <person name="Li M."/>
        </authorList>
    </citation>
    <scope>NUCLEOTIDE SEQUENCE [LARGE SCALE GENOMIC DNA]</scope>
    <source>
        <strain evidence="11">SpSt-417</strain>
    </source>
</reference>
<dbReference type="GO" id="GO:0015935">
    <property type="term" value="C:small ribosomal subunit"/>
    <property type="evidence" value="ECO:0007669"/>
    <property type="project" value="InterPro"/>
</dbReference>
<name>A0A7C4XG22_UNCKA</name>
<evidence type="ECO:0000256" key="1">
    <source>
        <dbReference type="ARBA" id="ARBA00008945"/>
    </source>
</evidence>
<dbReference type="GO" id="GO:0003735">
    <property type="term" value="F:structural constituent of ribosome"/>
    <property type="evidence" value="ECO:0007669"/>
    <property type="project" value="UniProtKB-UniRule"/>
</dbReference>
<evidence type="ECO:0000256" key="3">
    <source>
        <dbReference type="ARBA" id="ARBA00022884"/>
    </source>
</evidence>
<evidence type="ECO:0000256" key="4">
    <source>
        <dbReference type="ARBA" id="ARBA00022980"/>
    </source>
</evidence>
<dbReference type="NCBIfam" id="TIGR01021">
    <property type="entry name" value="rpsE_bact"/>
    <property type="match status" value="1"/>
</dbReference>
<evidence type="ECO:0000256" key="8">
    <source>
        <dbReference type="PROSITE-ProRule" id="PRU00268"/>
    </source>
</evidence>
<organism evidence="11">
    <name type="scientific">candidate division WWE3 bacterium</name>
    <dbReference type="NCBI Taxonomy" id="2053526"/>
    <lineage>
        <taxon>Bacteria</taxon>
        <taxon>Katanobacteria</taxon>
    </lineage>
</organism>
<dbReference type="Pfam" id="PF03719">
    <property type="entry name" value="Ribosomal_S5_C"/>
    <property type="match status" value="1"/>
</dbReference>
<dbReference type="InterPro" id="IPR005324">
    <property type="entry name" value="Ribosomal_uS5_C"/>
</dbReference>